<evidence type="ECO:0000256" key="6">
    <source>
        <dbReference type="RuleBase" id="RU367011"/>
    </source>
</evidence>
<dbReference type="Gramene" id="TraesJUL5D03G03156150.1">
    <property type="protein sequence ID" value="TraesJUL5D03G03156150.1"/>
    <property type="gene ID" value="TraesJUL5D03G03156150"/>
</dbReference>
<dbReference type="Gramene" id="TraesROB_scaffold_081537_01G000200.1">
    <property type="protein sequence ID" value="TraesROB_scaffold_081537_01G000200.1"/>
    <property type="gene ID" value="TraesROB_scaffold_081537_01G000200"/>
</dbReference>
<dbReference type="Gramene" id="TraesARI5D03G03084670.1">
    <property type="protein sequence ID" value="TraesARI5D03G03084670.1"/>
    <property type="gene ID" value="TraesARI5D03G03084670"/>
</dbReference>
<evidence type="ECO:0000256" key="3">
    <source>
        <dbReference type="ARBA" id="ARBA00022723"/>
    </source>
</evidence>
<organism evidence="9">
    <name type="scientific">Triticum aestivum</name>
    <name type="common">Wheat</name>
    <dbReference type="NCBI Taxonomy" id="4565"/>
    <lineage>
        <taxon>Eukaryota</taxon>
        <taxon>Viridiplantae</taxon>
        <taxon>Streptophyta</taxon>
        <taxon>Embryophyta</taxon>
        <taxon>Tracheophyta</taxon>
        <taxon>Spermatophyta</taxon>
        <taxon>Magnoliopsida</taxon>
        <taxon>Liliopsida</taxon>
        <taxon>Poales</taxon>
        <taxon>Poaceae</taxon>
        <taxon>BOP clade</taxon>
        <taxon>Pooideae</taxon>
        <taxon>Triticodae</taxon>
        <taxon>Triticeae</taxon>
        <taxon>Triticinae</taxon>
        <taxon>Triticum</taxon>
    </lineage>
</organism>
<comment type="function">
    <text evidence="6">Reversible hydration of carbon dioxide.</text>
</comment>
<name>A0A3B6MSH2_WHEAT</name>
<evidence type="ECO:0000313" key="9">
    <source>
        <dbReference type="EnsemblPlants" id="TraesCS5D02G243600.1"/>
    </source>
</evidence>
<dbReference type="Gramene" id="TraesSTA5D03G03121990.1">
    <property type="protein sequence ID" value="TraesSTA5D03G03121990.1"/>
    <property type="gene ID" value="TraesSTA5D03G03121990"/>
</dbReference>
<proteinExistence type="inferred from homology"/>
<dbReference type="KEGG" id="taes:123124896"/>
<evidence type="ECO:0000259" key="8">
    <source>
        <dbReference type="PROSITE" id="PS51144"/>
    </source>
</evidence>
<keyword evidence="4 6" id="KW-0862">Zinc</keyword>
<dbReference type="Gramene" id="TraesJAG5D03G03128490.1">
    <property type="protein sequence ID" value="TraesJAG5D03G03128490.1"/>
    <property type="gene ID" value="TraesJAG5D03G03128490"/>
</dbReference>
<dbReference type="InterPro" id="IPR036398">
    <property type="entry name" value="CA_dom_sf"/>
</dbReference>
<dbReference type="InterPro" id="IPR001148">
    <property type="entry name" value="CA_dom"/>
</dbReference>
<evidence type="ECO:0000256" key="4">
    <source>
        <dbReference type="ARBA" id="ARBA00022833"/>
    </source>
</evidence>
<dbReference type="Gramene" id="TraesPARA_EIv1.0_1821130.1">
    <property type="protein sequence ID" value="TraesPARA_EIv1.0_1821130.1.CDS"/>
    <property type="gene ID" value="TraesPARA_EIv1.0_1821130"/>
</dbReference>
<evidence type="ECO:0000256" key="1">
    <source>
        <dbReference type="ARBA" id="ARBA00001947"/>
    </source>
</evidence>
<reference evidence="9" key="2">
    <citation type="submission" date="2018-10" db="UniProtKB">
        <authorList>
            <consortium name="EnsemblPlants"/>
        </authorList>
    </citation>
    <scope>IDENTIFICATION</scope>
</reference>
<comment type="similarity">
    <text evidence="6">Belongs to the alpha-carbonic anhydrase family.</text>
</comment>
<dbReference type="GO" id="GO:0008270">
    <property type="term" value="F:zinc ion binding"/>
    <property type="evidence" value="ECO:0007669"/>
    <property type="project" value="UniProtKB-UniRule"/>
</dbReference>
<keyword evidence="5 6" id="KW-0456">Lyase</keyword>
<dbReference type="EnsemblPlants" id="TraesCS5D02G243600.1">
    <property type="protein sequence ID" value="TraesCS5D02G243600.1"/>
    <property type="gene ID" value="TraesCS5D02G243600"/>
</dbReference>
<dbReference type="Pfam" id="PF00194">
    <property type="entry name" value="Carb_anhydrase"/>
    <property type="match status" value="1"/>
</dbReference>
<accession>A0A3B6MSH2</accession>
<dbReference type="Gramene" id="TraesWEE_scaffold_027588_01G000400.1">
    <property type="protein sequence ID" value="TraesWEE_scaffold_027588_01G000400.1"/>
    <property type="gene ID" value="TraesWEE_scaffold_027588_01G000400"/>
</dbReference>
<dbReference type="Gramene" id="TraesCLE_scaffold_045649_01G000400.1">
    <property type="protein sequence ID" value="TraesCLE_scaffold_045649_01G000400.1"/>
    <property type="gene ID" value="TraesCLE_scaffold_045649_01G000400"/>
</dbReference>
<dbReference type="Gramene" id="TraesNOR5D03G03160550.1">
    <property type="protein sequence ID" value="TraesNOR5D03G03160550.1"/>
    <property type="gene ID" value="TraesNOR5D03G03160550"/>
</dbReference>
<feature type="domain" description="Alpha-carbonic anhydrase" evidence="8">
    <location>
        <begin position="71"/>
        <end position="306"/>
    </location>
</feature>
<dbReference type="PROSITE" id="PS51257">
    <property type="entry name" value="PROKAR_LIPOPROTEIN"/>
    <property type="match status" value="1"/>
</dbReference>
<dbReference type="InterPro" id="IPR023561">
    <property type="entry name" value="Carbonic_anhydrase_a-class"/>
</dbReference>
<feature type="compositionally biased region" description="Low complexity" evidence="7">
    <location>
        <begin position="41"/>
        <end position="66"/>
    </location>
</feature>
<comment type="catalytic activity">
    <reaction evidence="6">
        <text>hydrogencarbonate + H(+) = CO2 + H2O</text>
        <dbReference type="Rhea" id="RHEA:10748"/>
        <dbReference type="ChEBI" id="CHEBI:15377"/>
        <dbReference type="ChEBI" id="CHEBI:15378"/>
        <dbReference type="ChEBI" id="CHEBI:16526"/>
        <dbReference type="ChEBI" id="CHEBI:17544"/>
        <dbReference type="EC" id="4.2.1.1"/>
    </reaction>
</comment>
<evidence type="ECO:0000256" key="5">
    <source>
        <dbReference type="ARBA" id="ARBA00023239"/>
    </source>
</evidence>
<dbReference type="STRING" id="4565.A0A3B6MSH2"/>
<dbReference type="SUPFAM" id="SSF51069">
    <property type="entry name" value="Carbonic anhydrase"/>
    <property type="match status" value="1"/>
</dbReference>
<evidence type="ECO:0000256" key="7">
    <source>
        <dbReference type="SAM" id="MobiDB-lite"/>
    </source>
</evidence>
<dbReference type="OMA" id="TEMAPHF"/>
<dbReference type="Gramene" id="TraesMAC5D03G03129800.1">
    <property type="protein sequence ID" value="TraesMAC5D03G03129800.1"/>
    <property type="gene ID" value="TraesMAC5D03G03129800"/>
</dbReference>
<dbReference type="InterPro" id="IPR041891">
    <property type="entry name" value="Alpha_CA_prokaryot-like"/>
</dbReference>
<gene>
    <name evidence="9" type="primary">LOC123107145</name>
</gene>
<feature type="region of interest" description="Disordered" evidence="7">
    <location>
        <begin position="36"/>
        <end position="66"/>
    </location>
</feature>
<reference evidence="9" key="1">
    <citation type="submission" date="2018-08" db="EMBL/GenBank/DDBJ databases">
        <authorList>
            <person name="Rossello M."/>
        </authorList>
    </citation>
    <scope>NUCLEOTIDE SEQUENCE [LARGE SCALE GENOMIC DNA]</scope>
    <source>
        <strain evidence="9">cv. Chinese Spring</strain>
    </source>
</reference>
<evidence type="ECO:0000313" key="10">
    <source>
        <dbReference type="Proteomes" id="UP000019116"/>
    </source>
</evidence>
<dbReference type="GO" id="GO:0016836">
    <property type="term" value="F:hydro-lyase activity"/>
    <property type="evidence" value="ECO:0000318"/>
    <property type="project" value="GO_Central"/>
</dbReference>
<dbReference type="Gene3D" id="3.10.200.10">
    <property type="entry name" value="Alpha carbonic anhydrase"/>
    <property type="match status" value="1"/>
</dbReference>
<dbReference type="OrthoDB" id="429145at2759"/>
<dbReference type="PROSITE" id="PS51144">
    <property type="entry name" value="ALPHA_CA_2"/>
    <property type="match status" value="1"/>
</dbReference>
<sequence>METARRRRAGAAGPAFASAILVIFAFSCVESKPARARTPEHAPGPASAPAHAPGSAPEPAHGPHPAVASHALFNYKDKDPTGPDKWAKLNKGWAACGDGKKQSPIDICKVEINKDMGPLDQAYKSSACTLENRGHDFILQWKGGNGKLTIEKKDYVLQQVHWHVPSEHTVNGTRFDMELHMVHEDSSKARAVISVLYSTKEAGDPDKTLTDLAPYFKRLAGKYNEDEDVKEPVDPSVWVDKASSYYRYDGSLTTPPCTEGVLWNILSKVKHVSKKHIKMMESVSEKPQPNARPAQKMNDRVVRYFEGKEAKD</sequence>
<dbReference type="EC" id="4.2.1.1" evidence="2 6"/>
<keyword evidence="3 6" id="KW-0479">Metal-binding</keyword>
<dbReference type="PANTHER" id="PTHR18952">
    <property type="entry name" value="CARBONIC ANHYDRASE"/>
    <property type="match status" value="1"/>
</dbReference>
<dbReference type="Gramene" id="TraesCAD_scaffold_017163_01G000400.1">
    <property type="protein sequence ID" value="TraesCAD_scaffold_017163_01G000400.1"/>
    <property type="gene ID" value="TraesCAD_scaffold_017163_01G000400"/>
</dbReference>
<keyword evidence="10" id="KW-1185">Reference proteome</keyword>
<dbReference type="PaxDb" id="4565-Traes_5DL_D24C1C645.1"/>
<evidence type="ECO:0000256" key="2">
    <source>
        <dbReference type="ARBA" id="ARBA00012925"/>
    </source>
</evidence>
<dbReference type="Gramene" id="TraesLAC5D03G03086870.1">
    <property type="protein sequence ID" value="TraesLAC5D03G03086870.1"/>
    <property type="gene ID" value="TraesLAC5D03G03086870"/>
</dbReference>
<dbReference type="Gramene" id="TraesSYM5D03G03070870.1">
    <property type="protein sequence ID" value="TraesSYM5D03G03070870.1"/>
    <property type="gene ID" value="TraesSYM5D03G03070870"/>
</dbReference>
<dbReference type="SMR" id="A0A3B6MSH2"/>
<dbReference type="AlphaFoldDB" id="A0A3B6MSH2"/>
<dbReference type="Gramene" id="TraesLDM5D03G03135680.1">
    <property type="protein sequence ID" value="TraesLDM5D03G03135680.1"/>
    <property type="gene ID" value="TraesLDM5D03G03135680"/>
</dbReference>
<dbReference type="PROSITE" id="PS00162">
    <property type="entry name" value="ALPHA_CA_1"/>
    <property type="match status" value="1"/>
</dbReference>
<dbReference type="Gramene" id="TraesCS5D02G243600.1">
    <property type="protein sequence ID" value="TraesCS5D02G243600.1"/>
    <property type="gene ID" value="TraesCS5D02G243600"/>
</dbReference>
<dbReference type="GO" id="GO:0004089">
    <property type="term" value="F:carbonate dehydratase activity"/>
    <property type="evidence" value="ECO:0007669"/>
    <property type="project" value="UniProtKB-UniRule"/>
</dbReference>
<dbReference type="CDD" id="cd03124">
    <property type="entry name" value="alpha_CA_prokaryotic_like"/>
    <property type="match status" value="1"/>
</dbReference>
<dbReference type="Proteomes" id="UP000019116">
    <property type="component" value="Chromosome 5D"/>
</dbReference>
<dbReference type="Gramene" id="TraesCS5D03G0563400.1">
    <property type="protein sequence ID" value="TraesCS5D03G0563400.1.CDS"/>
    <property type="gene ID" value="TraesCS5D03G0563400"/>
</dbReference>
<dbReference type="PANTHER" id="PTHR18952:SF262">
    <property type="entry name" value="CARBONIC ANHYDRASE"/>
    <property type="match status" value="1"/>
</dbReference>
<dbReference type="InterPro" id="IPR018338">
    <property type="entry name" value="Carbonic_anhydrase_a-class_CS"/>
</dbReference>
<dbReference type="SMART" id="SM01057">
    <property type="entry name" value="Carb_anhydrase"/>
    <property type="match status" value="1"/>
</dbReference>
<comment type="cofactor">
    <cofactor evidence="1 6">
        <name>Zn(2+)</name>
        <dbReference type="ChEBI" id="CHEBI:29105"/>
    </cofactor>
</comment>
<protein>
    <recommendedName>
        <fullName evidence="2 6">Carbonic anhydrase</fullName>
        <ecNumber evidence="2 6">4.2.1.1</ecNumber>
    </recommendedName>
</protein>